<accession>A0ABV9WIT3</accession>
<dbReference type="InterPro" id="IPR029063">
    <property type="entry name" value="SAM-dependent_MTases_sf"/>
</dbReference>
<dbReference type="EC" id="2.1.1.-" evidence="1"/>
<dbReference type="Gene3D" id="3.40.50.150">
    <property type="entry name" value="Vaccinia Virus protein VP39"/>
    <property type="match status" value="1"/>
</dbReference>
<keyword evidence="2" id="KW-1185">Reference proteome</keyword>
<name>A0ABV9WIT3_9ACTN</name>
<organism evidence="1 2">
    <name type="scientific">Dactylosporangium cerinum</name>
    <dbReference type="NCBI Taxonomy" id="1434730"/>
    <lineage>
        <taxon>Bacteria</taxon>
        <taxon>Bacillati</taxon>
        <taxon>Actinomycetota</taxon>
        <taxon>Actinomycetes</taxon>
        <taxon>Micromonosporales</taxon>
        <taxon>Micromonosporaceae</taxon>
        <taxon>Dactylosporangium</taxon>
    </lineage>
</organism>
<dbReference type="Pfam" id="PF04672">
    <property type="entry name" value="Methyltransf_19"/>
    <property type="match status" value="1"/>
</dbReference>
<gene>
    <name evidence="1" type="ORF">ACFPIJ_58005</name>
</gene>
<dbReference type="SUPFAM" id="SSF53335">
    <property type="entry name" value="S-adenosyl-L-methionine-dependent methyltransferases"/>
    <property type="match status" value="1"/>
</dbReference>
<dbReference type="PIRSF" id="PIRSF017393">
    <property type="entry name" value="MTase_SAV2177"/>
    <property type="match status" value="1"/>
</dbReference>
<sequence length="270" mass="29018">MTGSTTFDTSVAHPARRYNYLLGGKDNFAADRASAHGLIEVFPAVRTAAVENRRFLERVARHLAEQAGVRQFLDIGTGIPAVPNVHEIAQGITPDAQVVYVDNDPIVMTHARALLTSNALGATAYVEADVRNPAAILRSPDLRATLDFTQPIAVLLIAVLHFLTDDDQPYDAVAELTAAMPRGSFLAISHTTFDPLPGDVRRRLTALTDPAAGHGPFRPRTHEEVARFFDGAGLLDPGLVSVVDWHPDNTGVPHATPVEAISYAGVARLP</sequence>
<dbReference type="EMBL" id="JBHSIU010000126">
    <property type="protein sequence ID" value="MFC5007493.1"/>
    <property type="molecule type" value="Genomic_DNA"/>
</dbReference>
<evidence type="ECO:0000313" key="1">
    <source>
        <dbReference type="EMBL" id="MFC5007493.1"/>
    </source>
</evidence>
<dbReference type="InterPro" id="IPR006764">
    <property type="entry name" value="SAM_dep_MeTrfase_SAV2177_type"/>
</dbReference>
<evidence type="ECO:0000313" key="2">
    <source>
        <dbReference type="Proteomes" id="UP001595912"/>
    </source>
</evidence>
<reference evidence="2" key="1">
    <citation type="journal article" date="2019" name="Int. J. Syst. Evol. Microbiol.">
        <title>The Global Catalogue of Microorganisms (GCM) 10K type strain sequencing project: providing services to taxonomists for standard genome sequencing and annotation.</title>
        <authorList>
            <consortium name="The Broad Institute Genomics Platform"/>
            <consortium name="The Broad Institute Genome Sequencing Center for Infectious Disease"/>
            <person name="Wu L."/>
            <person name="Ma J."/>
        </authorList>
    </citation>
    <scope>NUCLEOTIDE SEQUENCE [LARGE SCALE GENOMIC DNA]</scope>
    <source>
        <strain evidence="2">CGMCC 4.7152</strain>
    </source>
</reference>
<dbReference type="Proteomes" id="UP001595912">
    <property type="component" value="Unassembled WGS sequence"/>
</dbReference>
<comment type="caution">
    <text evidence="1">The sequence shown here is derived from an EMBL/GenBank/DDBJ whole genome shotgun (WGS) entry which is preliminary data.</text>
</comment>
<dbReference type="GO" id="GO:0008168">
    <property type="term" value="F:methyltransferase activity"/>
    <property type="evidence" value="ECO:0007669"/>
    <property type="project" value="UniProtKB-KW"/>
</dbReference>
<proteinExistence type="predicted"/>
<keyword evidence="1" id="KW-0489">Methyltransferase</keyword>
<dbReference type="RefSeq" id="WP_380128134.1">
    <property type="nucleotide sequence ID" value="NZ_JBHSIU010000126.1"/>
</dbReference>
<keyword evidence="1" id="KW-0808">Transferase</keyword>
<protein>
    <submittedName>
        <fullName evidence="1">SAM-dependent methyltransferase</fullName>
        <ecNumber evidence="1">2.1.1.-</ecNumber>
    </submittedName>
</protein>
<dbReference type="GO" id="GO:0032259">
    <property type="term" value="P:methylation"/>
    <property type="evidence" value="ECO:0007669"/>
    <property type="project" value="UniProtKB-KW"/>
</dbReference>